<dbReference type="InterPro" id="IPR024943">
    <property type="entry name" value="Enhancer_polycomb"/>
</dbReference>
<proteinExistence type="predicted"/>
<protein>
    <recommendedName>
        <fullName evidence="3">Enhancer of polycomb-like protein</fullName>
    </recommendedName>
</protein>
<evidence type="ECO:0000256" key="1">
    <source>
        <dbReference type="SAM" id="MobiDB-lite"/>
    </source>
</evidence>
<feature type="compositionally biased region" description="Polar residues" evidence="1">
    <location>
        <begin position="102"/>
        <end position="130"/>
    </location>
</feature>
<accession>A0A7S2EGN1</accession>
<feature type="region of interest" description="Disordered" evidence="1">
    <location>
        <begin position="95"/>
        <end position="130"/>
    </location>
</feature>
<gene>
    <name evidence="2" type="ORF">DBRI1063_LOCUS13736</name>
</gene>
<feature type="compositionally biased region" description="Gly residues" evidence="1">
    <location>
        <begin position="547"/>
        <end position="576"/>
    </location>
</feature>
<dbReference type="EMBL" id="HBGN01021520">
    <property type="protein sequence ID" value="CAD9335349.1"/>
    <property type="molecule type" value="Transcribed_RNA"/>
</dbReference>
<dbReference type="GO" id="GO:0035267">
    <property type="term" value="C:NuA4 histone acetyltransferase complex"/>
    <property type="evidence" value="ECO:0007669"/>
    <property type="project" value="InterPro"/>
</dbReference>
<feature type="compositionally biased region" description="Low complexity" evidence="1">
    <location>
        <begin position="516"/>
        <end position="525"/>
    </location>
</feature>
<feature type="compositionally biased region" description="Gly residues" evidence="1">
    <location>
        <begin position="526"/>
        <end position="540"/>
    </location>
</feature>
<feature type="region of interest" description="Disordered" evidence="1">
    <location>
        <begin position="501"/>
        <end position="587"/>
    </location>
</feature>
<feature type="region of interest" description="Disordered" evidence="1">
    <location>
        <begin position="458"/>
        <end position="483"/>
    </location>
</feature>
<feature type="compositionally biased region" description="Polar residues" evidence="1">
    <location>
        <begin position="325"/>
        <end position="336"/>
    </location>
</feature>
<feature type="region of interest" description="Disordered" evidence="1">
    <location>
        <begin position="270"/>
        <end position="336"/>
    </location>
</feature>
<reference evidence="2" key="1">
    <citation type="submission" date="2021-01" db="EMBL/GenBank/DDBJ databases">
        <authorList>
            <person name="Corre E."/>
            <person name="Pelletier E."/>
            <person name="Niang G."/>
            <person name="Scheremetjew M."/>
            <person name="Finn R."/>
            <person name="Kale V."/>
            <person name="Holt S."/>
            <person name="Cochrane G."/>
            <person name="Meng A."/>
            <person name="Brown T."/>
            <person name="Cohen L."/>
        </authorList>
    </citation>
    <scope>NUCLEOTIDE SEQUENCE</scope>
    <source>
        <strain evidence="2">Pop2</strain>
    </source>
</reference>
<sequence length="616" mass="65415">MMDDCCSTTSDDMDDLNDDNINISTLRRRPRLTISVLEAMLDLLEKATGFETIITSSQAERLLVSKLPVLLHMFGTAPKNKTDLKAAAAAAAARKRKRQKQLSKTATTISTNASDSTTANDNNDSWNESDVPTVRSVVQDVYNYWVQKRSKLKRPLLRKYWPVTSSNDTNPHMVFRPREKEKYKLRKKRQNDMDSYRKMKQLRSDFDRVRTLLTLVKKREEINMLKLELGCEVFEQRMYDALNTSGLPRKSGKIRKSNVEKILDVPKYFDTSSVSGHGGGSKKKKRRRSSGGNNGGDRGTSPTPGVGGVGNASSTRNRRCPSPTPISGTDDLNTSSAVTPLIAGQDHGTPAPLFLHPLASRESYVTSWDNAVPFVSSYSGGHAMPTFRFRHRPRVGRGGRIIIDRLPCPGGTGVVSSGGLISAPVNVYTAGDGLPRFAKGGSGDGGEDGVGEKKRAAIEDNKGGSNNDFGAGPADRLTDLLPPPLDRARISRRIEEICAEALSDDENDGPITGRPASALSSSSVAGGAGAGGGGAGGGIGSSSASSSGGGGGGMGHSGASGSASGGGGGVGSGAGGTSSTLDIDENDGDELLIRVNDWLETDEQIWGEERFVIGPV</sequence>
<evidence type="ECO:0008006" key="3">
    <source>
        <dbReference type="Google" id="ProtNLM"/>
    </source>
</evidence>
<dbReference type="AlphaFoldDB" id="A0A7S2EGN1"/>
<feature type="compositionally biased region" description="Basic residues" evidence="1">
    <location>
        <begin position="280"/>
        <end position="289"/>
    </location>
</feature>
<dbReference type="GO" id="GO:0006357">
    <property type="term" value="P:regulation of transcription by RNA polymerase II"/>
    <property type="evidence" value="ECO:0007669"/>
    <property type="project" value="InterPro"/>
</dbReference>
<name>A0A7S2EGN1_9STRA</name>
<dbReference type="PANTHER" id="PTHR14898">
    <property type="entry name" value="ENHANCER OF POLYCOMB"/>
    <property type="match status" value="1"/>
</dbReference>
<organism evidence="2">
    <name type="scientific">Ditylum brightwellii</name>
    <dbReference type="NCBI Taxonomy" id="49249"/>
    <lineage>
        <taxon>Eukaryota</taxon>
        <taxon>Sar</taxon>
        <taxon>Stramenopiles</taxon>
        <taxon>Ochrophyta</taxon>
        <taxon>Bacillariophyta</taxon>
        <taxon>Mediophyceae</taxon>
        <taxon>Lithodesmiophycidae</taxon>
        <taxon>Lithodesmiales</taxon>
        <taxon>Lithodesmiaceae</taxon>
        <taxon>Ditylum</taxon>
    </lineage>
</organism>
<evidence type="ECO:0000313" key="2">
    <source>
        <dbReference type="EMBL" id="CAD9335349.1"/>
    </source>
</evidence>